<keyword evidence="7" id="KW-1185">Reference proteome</keyword>
<evidence type="ECO:0000256" key="1">
    <source>
        <dbReference type="ARBA" id="ARBA00005234"/>
    </source>
</evidence>
<dbReference type="Gene3D" id="3.40.395.10">
    <property type="entry name" value="Adenoviral Proteinase, Chain A"/>
    <property type="match status" value="1"/>
</dbReference>
<accession>A0A4Q2DP61</accession>
<dbReference type="AlphaFoldDB" id="A0A4Q2DP61"/>
<evidence type="ECO:0000259" key="5">
    <source>
        <dbReference type="PROSITE" id="PS50600"/>
    </source>
</evidence>
<dbReference type="GO" id="GO:0080090">
    <property type="term" value="P:regulation of primary metabolic process"/>
    <property type="evidence" value="ECO:0007669"/>
    <property type="project" value="UniProtKB-ARBA"/>
</dbReference>
<dbReference type="GO" id="GO:0005634">
    <property type="term" value="C:nucleus"/>
    <property type="evidence" value="ECO:0007669"/>
    <property type="project" value="TreeGrafter"/>
</dbReference>
<reference evidence="6 7" key="1">
    <citation type="submission" date="2019-01" db="EMBL/GenBank/DDBJ databases">
        <title>Draft genome sequence of Psathyrella aberdarensis IHI B618.</title>
        <authorList>
            <person name="Buettner E."/>
            <person name="Kellner H."/>
        </authorList>
    </citation>
    <scope>NUCLEOTIDE SEQUENCE [LARGE SCALE GENOMIC DNA]</scope>
    <source>
        <strain evidence="6 7">IHI B618</strain>
    </source>
</reference>
<evidence type="ECO:0000256" key="2">
    <source>
        <dbReference type="ARBA" id="ARBA00022670"/>
    </source>
</evidence>
<sequence>MAFQRNEIRKMVDEHFDAAKKHGFLGTKKDYEELTDYAVTAHEAVTGKKTNDEQDTAIWFPKWLDKAHKSFSTPRPKPFVPTLDQLHRTLRAKDAAIEDRLRPQLPDSLPPEDEQLVDVIFRKRGVIAKVARESVSDLDIIRLRPRQWLNDEIINFYGALIMQRAEEQKENAVPRGKVLRAFYLSSFFWAKLTSSGYEKGRLAKWTKKVDLFAQDVVLIPVNHGNAHWTAASINFRKKRFESYDSMNMAKDSVWKQLREYVNAEHMNKKGKPFNFDGWVDWAPHDTPQQDNGFDCGVFTCQFLESLSRGEDEFIFTQENMPYLRRKMIWEIATARLRNDM</sequence>
<evidence type="ECO:0000313" key="6">
    <source>
        <dbReference type="EMBL" id="RXW20625.1"/>
    </source>
</evidence>
<dbReference type="PANTHER" id="PTHR12606">
    <property type="entry name" value="SENTRIN/SUMO-SPECIFIC PROTEASE"/>
    <property type="match status" value="1"/>
</dbReference>
<dbReference type="PROSITE" id="PS50600">
    <property type="entry name" value="ULP_PROTEASE"/>
    <property type="match status" value="1"/>
</dbReference>
<dbReference type="GO" id="GO:0016929">
    <property type="term" value="F:deSUMOylase activity"/>
    <property type="evidence" value="ECO:0007669"/>
    <property type="project" value="TreeGrafter"/>
</dbReference>
<keyword evidence="3" id="KW-0378">Hydrolase</keyword>
<organism evidence="6 7">
    <name type="scientific">Candolleomyces aberdarensis</name>
    <dbReference type="NCBI Taxonomy" id="2316362"/>
    <lineage>
        <taxon>Eukaryota</taxon>
        <taxon>Fungi</taxon>
        <taxon>Dikarya</taxon>
        <taxon>Basidiomycota</taxon>
        <taxon>Agaricomycotina</taxon>
        <taxon>Agaricomycetes</taxon>
        <taxon>Agaricomycetidae</taxon>
        <taxon>Agaricales</taxon>
        <taxon>Agaricineae</taxon>
        <taxon>Psathyrellaceae</taxon>
        <taxon>Candolleomyces</taxon>
    </lineage>
</organism>
<feature type="domain" description="Ubiquitin-like protease family profile" evidence="5">
    <location>
        <begin position="133"/>
        <end position="306"/>
    </location>
</feature>
<keyword evidence="4" id="KW-0788">Thiol protease</keyword>
<evidence type="ECO:0000256" key="3">
    <source>
        <dbReference type="ARBA" id="ARBA00022801"/>
    </source>
</evidence>
<dbReference type="InterPro" id="IPR038765">
    <property type="entry name" value="Papain-like_cys_pep_sf"/>
</dbReference>
<comment type="similarity">
    <text evidence="1">Belongs to the peptidase C48 family.</text>
</comment>
<dbReference type="FunFam" id="3.40.395.10:FF:000001">
    <property type="entry name" value="Sentrin-specific protease 1"/>
    <property type="match status" value="1"/>
</dbReference>
<dbReference type="SUPFAM" id="SSF54001">
    <property type="entry name" value="Cysteine proteinases"/>
    <property type="match status" value="1"/>
</dbReference>
<proteinExistence type="inferred from homology"/>
<dbReference type="OrthoDB" id="1939479at2759"/>
<evidence type="ECO:0000256" key="4">
    <source>
        <dbReference type="ARBA" id="ARBA00022807"/>
    </source>
</evidence>
<dbReference type="PANTHER" id="PTHR12606:SF141">
    <property type="entry name" value="GH15225P-RELATED"/>
    <property type="match status" value="1"/>
</dbReference>
<dbReference type="Pfam" id="PF02902">
    <property type="entry name" value="Peptidase_C48"/>
    <property type="match status" value="1"/>
</dbReference>
<gene>
    <name evidence="6" type="ORF">EST38_g5230</name>
</gene>
<dbReference type="Proteomes" id="UP000290288">
    <property type="component" value="Unassembled WGS sequence"/>
</dbReference>
<comment type="caution">
    <text evidence="6">The sequence shown here is derived from an EMBL/GenBank/DDBJ whole genome shotgun (WGS) entry which is preliminary data.</text>
</comment>
<dbReference type="InterPro" id="IPR003653">
    <property type="entry name" value="Peptidase_C48_C"/>
</dbReference>
<evidence type="ECO:0000313" key="7">
    <source>
        <dbReference type="Proteomes" id="UP000290288"/>
    </source>
</evidence>
<keyword evidence="2" id="KW-0645">Protease</keyword>
<name>A0A4Q2DP61_9AGAR</name>
<dbReference type="STRING" id="2316362.A0A4Q2DP61"/>
<protein>
    <recommendedName>
        <fullName evidence="5">Ubiquitin-like protease family profile domain-containing protein</fullName>
    </recommendedName>
</protein>
<dbReference type="GO" id="GO:0016926">
    <property type="term" value="P:protein desumoylation"/>
    <property type="evidence" value="ECO:0007669"/>
    <property type="project" value="TreeGrafter"/>
</dbReference>
<dbReference type="GO" id="GO:0006508">
    <property type="term" value="P:proteolysis"/>
    <property type="evidence" value="ECO:0007669"/>
    <property type="project" value="UniProtKB-KW"/>
</dbReference>
<dbReference type="GO" id="GO:0060255">
    <property type="term" value="P:regulation of macromolecule metabolic process"/>
    <property type="evidence" value="ECO:0007669"/>
    <property type="project" value="UniProtKB-ARBA"/>
</dbReference>
<dbReference type="EMBL" id="SDEE01000140">
    <property type="protein sequence ID" value="RXW20625.1"/>
    <property type="molecule type" value="Genomic_DNA"/>
</dbReference>